<sequence>MDASTSLFEKRIHNRRQTSPERKVPPRKNPSISLAAGLIMNAESPKSTGPLSSPRKQSRDRILEGANEDQAEAGSLFYAYALRSDYPNSPPCILAFASPAVCSQWWALVQHEYHDSARPSPQLFVLKSEDMEHIQNDPKFFKLRHKWFYMPQDSPMTQACIIPVQNAYTHHAILPQHPTEEKPVVPAMDSLLEKLGRLSNMVETNADQIHALSAAQSVGLQAMQEINESNSTQIKAIADSQIKLQALVDQNASHYIALANTSFQSQEKIKDIMKTTASQIHSLSKNQAQLANTCDSMMRAIDNLSTSVSQMALNTALSDTASTSSLNAIADRISPGPRKLNRRVKGVWYEYDTTSTPTGSPRRSVNFVDTPPKSPVTLKNTLKNT</sequence>
<evidence type="ECO:0000313" key="3">
    <source>
        <dbReference type="Proteomes" id="UP001140560"/>
    </source>
</evidence>
<reference evidence="2" key="1">
    <citation type="submission" date="2022-10" db="EMBL/GenBank/DDBJ databases">
        <title>Tapping the CABI collections for fungal endophytes: first genome assemblies for Collariella, Neodidymelliopsis, Ascochyta clinopodiicola, Didymella pomorum, Didymosphaeria variabile, Neocosmospora piperis and Neocucurbitaria cava.</title>
        <authorList>
            <person name="Hill R."/>
        </authorList>
    </citation>
    <scope>NUCLEOTIDE SEQUENCE</scope>
    <source>
        <strain evidence="2">IMI 356814</strain>
    </source>
</reference>
<feature type="region of interest" description="Disordered" evidence="1">
    <location>
        <begin position="352"/>
        <end position="385"/>
    </location>
</feature>
<evidence type="ECO:0000313" key="2">
    <source>
        <dbReference type="EMBL" id="KAJ4372894.1"/>
    </source>
</evidence>
<accession>A0A9W8YB79</accession>
<comment type="caution">
    <text evidence="2">The sequence shown here is derived from an EMBL/GenBank/DDBJ whole genome shotgun (WGS) entry which is preliminary data.</text>
</comment>
<proteinExistence type="predicted"/>
<feature type="compositionally biased region" description="Polar residues" evidence="1">
    <location>
        <begin position="44"/>
        <end position="55"/>
    </location>
</feature>
<feature type="region of interest" description="Disordered" evidence="1">
    <location>
        <begin position="1"/>
        <end position="60"/>
    </location>
</feature>
<protein>
    <submittedName>
        <fullName evidence="2">Uncharacterized protein</fullName>
    </submittedName>
</protein>
<dbReference type="EMBL" id="JAPEUY010000005">
    <property type="protein sequence ID" value="KAJ4372894.1"/>
    <property type="molecule type" value="Genomic_DNA"/>
</dbReference>
<feature type="compositionally biased region" description="Low complexity" evidence="1">
    <location>
        <begin position="353"/>
        <end position="364"/>
    </location>
</feature>
<dbReference type="AlphaFoldDB" id="A0A9W8YB79"/>
<organism evidence="2 3">
    <name type="scientific">Neocucurbitaria cava</name>
    <dbReference type="NCBI Taxonomy" id="798079"/>
    <lineage>
        <taxon>Eukaryota</taxon>
        <taxon>Fungi</taxon>
        <taxon>Dikarya</taxon>
        <taxon>Ascomycota</taxon>
        <taxon>Pezizomycotina</taxon>
        <taxon>Dothideomycetes</taxon>
        <taxon>Pleosporomycetidae</taxon>
        <taxon>Pleosporales</taxon>
        <taxon>Pleosporineae</taxon>
        <taxon>Cucurbitariaceae</taxon>
        <taxon>Neocucurbitaria</taxon>
    </lineage>
</organism>
<dbReference type="OrthoDB" id="5364171at2759"/>
<dbReference type="Proteomes" id="UP001140560">
    <property type="component" value="Unassembled WGS sequence"/>
</dbReference>
<name>A0A9W8YB79_9PLEO</name>
<gene>
    <name evidence="2" type="ORF">N0V83_003185</name>
</gene>
<evidence type="ECO:0000256" key="1">
    <source>
        <dbReference type="SAM" id="MobiDB-lite"/>
    </source>
</evidence>
<keyword evidence="3" id="KW-1185">Reference proteome</keyword>